<protein>
    <recommendedName>
        <fullName evidence="4">Senescence regulator S40</fullName>
    </recommendedName>
</protein>
<gene>
    <name evidence="2" type="ORF">NE237_026206</name>
</gene>
<dbReference type="PANTHER" id="PTHR46525">
    <property type="entry name" value="EMB|CAB72159.1"/>
    <property type="match status" value="1"/>
</dbReference>
<dbReference type="EMBL" id="JAMYWD010000010">
    <property type="protein sequence ID" value="KAJ4959095.1"/>
    <property type="molecule type" value="Genomic_DNA"/>
</dbReference>
<keyword evidence="3" id="KW-1185">Reference proteome</keyword>
<comment type="caution">
    <text evidence="2">The sequence shown here is derived from an EMBL/GenBank/DDBJ whole genome shotgun (WGS) entry which is preliminary data.</text>
</comment>
<name>A0A9Q0H6M9_9MAGN</name>
<evidence type="ECO:0000313" key="3">
    <source>
        <dbReference type="Proteomes" id="UP001141806"/>
    </source>
</evidence>
<dbReference type="AlphaFoldDB" id="A0A9Q0H6M9"/>
<dbReference type="GO" id="GO:0010150">
    <property type="term" value="P:leaf senescence"/>
    <property type="evidence" value="ECO:0007669"/>
    <property type="project" value="UniProtKB-ARBA"/>
</dbReference>
<dbReference type="PANTHER" id="PTHR46525:SF2">
    <property type="entry name" value="EMB|CAB72159.1"/>
    <property type="match status" value="1"/>
</dbReference>
<organism evidence="2 3">
    <name type="scientific">Protea cynaroides</name>
    <dbReference type="NCBI Taxonomy" id="273540"/>
    <lineage>
        <taxon>Eukaryota</taxon>
        <taxon>Viridiplantae</taxon>
        <taxon>Streptophyta</taxon>
        <taxon>Embryophyta</taxon>
        <taxon>Tracheophyta</taxon>
        <taxon>Spermatophyta</taxon>
        <taxon>Magnoliopsida</taxon>
        <taxon>Proteales</taxon>
        <taxon>Proteaceae</taxon>
        <taxon>Protea</taxon>
    </lineage>
</organism>
<dbReference type="OrthoDB" id="1917735at2759"/>
<evidence type="ECO:0000256" key="1">
    <source>
        <dbReference type="ARBA" id="ARBA00034773"/>
    </source>
</evidence>
<dbReference type="InterPro" id="IPR007608">
    <property type="entry name" value="Senescence_reg_S40"/>
</dbReference>
<dbReference type="Pfam" id="PF04520">
    <property type="entry name" value="Senescence_reg"/>
    <property type="match status" value="1"/>
</dbReference>
<sequence length="121" mass="13802">MTRFPFLMIPSLRVLKKSGKRVENGGDHQSAEMTSSSFPVNIPEWSKILEEDYRDSCRRVDLVDDEDDVDSKIAPHEFLAKQIARNHVASFSVHERIGRTLKGKDLSKARNAIWAKTGFQD</sequence>
<proteinExistence type="inferred from homology"/>
<evidence type="ECO:0008006" key="4">
    <source>
        <dbReference type="Google" id="ProtNLM"/>
    </source>
</evidence>
<reference evidence="2" key="1">
    <citation type="journal article" date="2023" name="Plant J.">
        <title>The genome of the king protea, Protea cynaroides.</title>
        <authorList>
            <person name="Chang J."/>
            <person name="Duong T.A."/>
            <person name="Schoeman C."/>
            <person name="Ma X."/>
            <person name="Roodt D."/>
            <person name="Barker N."/>
            <person name="Li Z."/>
            <person name="Van de Peer Y."/>
            <person name="Mizrachi E."/>
        </authorList>
    </citation>
    <scope>NUCLEOTIDE SEQUENCE</scope>
    <source>
        <tissue evidence="2">Young leaves</tissue>
    </source>
</reference>
<accession>A0A9Q0H6M9</accession>
<dbReference type="Proteomes" id="UP001141806">
    <property type="component" value="Unassembled WGS sequence"/>
</dbReference>
<evidence type="ECO:0000313" key="2">
    <source>
        <dbReference type="EMBL" id="KAJ4959095.1"/>
    </source>
</evidence>
<comment type="similarity">
    <text evidence="1">Belongs to the senescence regulator S40 family.</text>
</comment>